<evidence type="ECO:0000313" key="1">
    <source>
        <dbReference type="EMBL" id="CEK81785.1"/>
    </source>
</evidence>
<organism evidence="1">
    <name type="scientific">Arion vulgaris</name>
    <dbReference type="NCBI Taxonomy" id="1028688"/>
    <lineage>
        <taxon>Eukaryota</taxon>
        <taxon>Metazoa</taxon>
        <taxon>Spiralia</taxon>
        <taxon>Lophotrochozoa</taxon>
        <taxon>Mollusca</taxon>
        <taxon>Gastropoda</taxon>
        <taxon>Heterobranchia</taxon>
        <taxon>Euthyneura</taxon>
        <taxon>Panpulmonata</taxon>
        <taxon>Eupulmonata</taxon>
        <taxon>Stylommatophora</taxon>
        <taxon>Helicina</taxon>
        <taxon>Arionoidea</taxon>
        <taxon>Arionidae</taxon>
        <taxon>Arion</taxon>
    </lineage>
</organism>
<proteinExistence type="predicted"/>
<gene>
    <name evidence="1" type="primary">ORF128001</name>
</gene>
<protein>
    <recommendedName>
        <fullName evidence="2">Cyclic nucleotide-binding domain-containing protein</fullName>
    </recommendedName>
</protein>
<dbReference type="AlphaFoldDB" id="A0A0B7APD8"/>
<reference evidence="1" key="1">
    <citation type="submission" date="2014-12" db="EMBL/GenBank/DDBJ databases">
        <title>Insight into the proteome of Arion vulgaris.</title>
        <authorList>
            <person name="Aradska J."/>
            <person name="Bulat T."/>
            <person name="Smidak R."/>
            <person name="Sarate P."/>
            <person name="Gangsoo J."/>
            <person name="Sialana F."/>
            <person name="Bilban M."/>
            <person name="Lubec G."/>
        </authorList>
    </citation>
    <scope>NUCLEOTIDE SEQUENCE</scope>
    <source>
        <tissue evidence="1">Skin</tissue>
    </source>
</reference>
<dbReference type="EMBL" id="HACG01034920">
    <property type="protein sequence ID" value="CEK81785.1"/>
    <property type="molecule type" value="Transcribed_RNA"/>
</dbReference>
<accession>A0A0B7APD8</accession>
<feature type="non-terminal residue" evidence="1">
    <location>
        <position position="1"/>
    </location>
</feature>
<evidence type="ECO:0008006" key="2">
    <source>
        <dbReference type="Google" id="ProtNLM"/>
    </source>
</evidence>
<name>A0A0B7APD8_9EUPU</name>
<sequence length="63" mass="7258">LTQNPHLVSVITTSKVELLWLELGDMKLLWELNKEMMESAVTALANLPNLNDDMKKNYGRQRC</sequence>